<evidence type="ECO:0000256" key="1">
    <source>
        <dbReference type="SAM" id="MobiDB-lite"/>
    </source>
</evidence>
<feature type="compositionally biased region" description="Low complexity" evidence="1">
    <location>
        <begin position="646"/>
        <end position="657"/>
    </location>
</feature>
<evidence type="ECO:0000313" key="3">
    <source>
        <dbReference type="Proteomes" id="UP000298493"/>
    </source>
</evidence>
<feature type="region of interest" description="Disordered" evidence="1">
    <location>
        <begin position="1"/>
        <end position="93"/>
    </location>
</feature>
<proteinExistence type="predicted"/>
<feature type="region of interest" description="Disordered" evidence="1">
    <location>
        <begin position="190"/>
        <end position="244"/>
    </location>
</feature>
<comment type="caution">
    <text evidence="2">The sequence shown here is derived from an EMBL/GenBank/DDBJ whole genome shotgun (WGS) entry which is preliminary data.</text>
</comment>
<dbReference type="Proteomes" id="UP000298493">
    <property type="component" value="Unassembled WGS sequence"/>
</dbReference>
<feature type="compositionally biased region" description="Polar residues" evidence="1">
    <location>
        <begin position="17"/>
        <end position="27"/>
    </location>
</feature>
<feature type="region of interest" description="Disordered" evidence="1">
    <location>
        <begin position="114"/>
        <end position="148"/>
    </location>
</feature>
<feature type="compositionally biased region" description="Polar residues" evidence="1">
    <location>
        <begin position="330"/>
        <end position="377"/>
    </location>
</feature>
<feature type="compositionally biased region" description="Basic and acidic residues" evidence="1">
    <location>
        <begin position="590"/>
        <end position="641"/>
    </location>
</feature>
<gene>
    <name evidence="2" type="ORF">E6O75_ATG01674</name>
</gene>
<feature type="compositionally biased region" description="Polar residues" evidence="1">
    <location>
        <begin position="534"/>
        <end position="544"/>
    </location>
</feature>
<feature type="region of interest" description="Disordered" evidence="1">
    <location>
        <begin position="258"/>
        <end position="431"/>
    </location>
</feature>
<evidence type="ECO:0000313" key="2">
    <source>
        <dbReference type="EMBL" id="TID13696.1"/>
    </source>
</evidence>
<feature type="compositionally biased region" description="Low complexity" evidence="1">
    <location>
        <begin position="483"/>
        <end position="497"/>
    </location>
</feature>
<feature type="compositionally biased region" description="Low complexity" evidence="1">
    <location>
        <begin position="190"/>
        <end position="202"/>
    </location>
</feature>
<feature type="compositionally biased region" description="Polar residues" evidence="1">
    <location>
        <begin position="218"/>
        <end position="230"/>
    </location>
</feature>
<feature type="region of interest" description="Disordered" evidence="1">
    <location>
        <begin position="444"/>
        <end position="657"/>
    </location>
</feature>
<keyword evidence="3" id="KW-1185">Reference proteome</keyword>
<organism evidence="2 3">
    <name type="scientific">Venturia nashicola</name>
    <dbReference type="NCBI Taxonomy" id="86259"/>
    <lineage>
        <taxon>Eukaryota</taxon>
        <taxon>Fungi</taxon>
        <taxon>Dikarya</taxon>
        <taxon>Ascomycota</taxon>
        <taxon>Pezizomycotina</taxon>
        <taxon>Dothideomycetes</taxon>
        <taxon>Pleosporomycetidae</taxon>
        <taxon>Venturiales</taxon>
        <taxon>Venturiaceae</taxon>
        <taxon>Venturia</taxon>
    </lineage>
</organism>
<accession>A0A4Z1P0J3</accession>
<feature type="compositionally biased region" description="Acidic residues" evidence="1">
    <location>
        <begin position="38"/>
        <end position="51"/>
    </location>
</feature>
<feature type="compositionally biased region" description="Basic and acidic residues" evidence="1">
    <location>
        <begin position="444"/>
        <end position="461"/>
    </location>
</feature>
<feature type="compositionally biased region" description="Low complexity" evidence="1">
    <location>
        <begin position="547"/>
        <end position="577"/>
    </location>
</feature>
<dbReference type="STRING" id="86259.A0A4Z1P0J3"/>
<sequence length="657" mass="69686">MAARKTRAAAKADEESTSPSTGFQDNPLNPKDKVLNQESDDDQEQVEESPDDMARPKSRKGGKNGAKRKATKKAKVTLTPETTPEVETVEPTPALIVEEDGFNPAAMPMLRSPKKDVEAESTVVEEPLAEDPTSKARPATPEAKLVRMTRRQLALAEAIPASVPTIEEPLNNHPEPEPVATVEEAILAVEAVEELATPAEEPSTALPQESEAAHKASPSVQSPAAFSNTPPLMETPTEHPIDALDALEDTLDEVDKIIPGLDLPASSTQAHPTRPKAAKAKTSESRSIKASSLSTLKPTAEKKELAAKKPLARSDSVKTKATPKIATTTQPSATSTLRASAAVPSNGTSSLARSNSVRTTKPLVKSSSTLGRSTSTKARPASMIAPETVTGPDTKKPEAAKHRPISVQFPTPPPATKSSKPPTQATFKLPGEDVAAKLKQAKEERLKRMEAKEAEKKEAKPRPTIRKPVPVKDKENVSGSGLKRSSTVTSTSTKRTSMVADRTKRTSMLGGTLGAGVSIPPPKRSSVAAENDQKAFSSSLSMPKQRTAAAGTTTLPAANTSAKRLSTMSSSTSLKSRNVSGATGSTNGNKGKEAFNRGEKTSDVLEREKREKDESMKKARADAAERGRQASRDWAEKERQKKAAAARRVSAAAVSAV</sequence>
<feature type="compositionally biased region" description="Polar residues" evidence="1">
    <location>
        <begin position="578"/>
        <end position="589"/>
    </location>
</feature>
<protein>
    <recommendedName>
        <fullName evidence="4">Carboxylesterase family protein</fullName>
    </recommendedName>
</protein>
<dbReference type="OrthoDB" id="3946796at2759"/>
<evidence type="ECO:0008006" key="4">
    <source>
        <dbReference type="Google" id="ProtNLM"/>
    </source>
</evidence>
<feature type="compositionally biased region" description="Low complexity" evidence="1">
    <location>
        <begin position="76"/>
        <end position="93"/>
    </location>
</feature>
<feature type="compositionally biased region" description="Basic residues" evidence="1">
    <location>
        <begin position="56"/>
        <end position="75"/>
    </location>
</feature>
<dbReference type="EMBL" id="SNSC02000025">
    <property type="protein sequence ID" value="TID13696.1"/>
    <property type="molecule type" value="Genomic_DNA"/>
</dbReference>
<name>A0A4Z1P0J3_9PEZI</name>
<reference evidence="2 3" key="1">
    <citation type="submission" date="2019-04" db="EMBL/GenBank/DDBJ databases">
        <title>High contiguity whole genome sequence and gene annotation resource for two Venturia nashicola isolates.</title>
        <authorList>
            <person name="Prokchorchik M."/>
            <person name="Won K."/>
            <person name="Lee Y."/>
            <person name="Choi E.D."/>
            <person name="Segonzac C."/>
            <person name="Sohn K.H."/>
        </authorList>
    </citation>
    <scope>NUCLEOTIDE SEQUENCE [LARGE SCALE GENOMIC DNA]</scope>
    <source>
        <strain evidence="2 3">PRI2</strain>
    </source>
</reference>
<dbReference type="AlphaFoldDB" id="A0A4Z1P0J3"/>
<feature type="compositionally biased region" description="Low complexity" evidence="1">
    <location>
        <begin position="319"/>
        <end position="329"/>
    </location>
</feature>